<dbReference type="GO" id="GO:0003677">
    <property type="term" value="F:DNA binding"/>
    <property type="evidence" value="ECO:0007669"/>
    <property type="project" value="UniProtKB-KW"/>
</dbReference>
<dbReference type="AlphaFoldDB" id="A0A9D2DWL7"/>
<name>A0A9D2DWL7_9FIRM</name>
<evidence type="ECO:0000256" key="2">
    <source>
        <dbReference type="ARBA" id="ARBA00023125"/>
    </source>
</evidence>
<keyword evidence="1" id="KW-0805">Transcription regulation</keyword>
<gene>
    <name evidence="5" type="ORF">H9812_02695</name>
</gene>
<dbReference type="GO" id="GO:0003700">
    <property type="term" value="F:DNA-binding transcription factor activity"/>
    <property type="evidence" value="ECO:0007669"/>
    <property type="project" value="InterPro"/>
</dbReference>
<evidence type="ECO:0000313" key="6">
    <source>
        <dbReference type="Proteomes" id="UP000824044"/>
    </source>
</evidence>
<dbReference type="Proteomes" id="UP000824044">
    <property type="component" value="Unassembled WGS sequence"/>
</dbReference>
<evidence type="ECO:0000256" key="3">
    <source>
        <dbReference type="ARBA" id="ARBA00023163"/>
    </source>
</evidence>
<keyword evidence="3" id="KW-0804">Transcription</keyword>
<dbReference type="SMART" id="SM00347">
    <property type="entry name" value="HTH_MARR"/>
    <property type="match status" value="1"/>
</dbReference>
<accession>A0A9D2DWL7</accession>
<comment type="caution">
    <text evidence="5">The sequence shown here is derived from an EMBL/GenBank/DDBJ whole genome shotgun (WGS) entry which is preliminary data.</text>
</comment>
<dbReference type="InterPro" id="IPR036388">
    <property type="entry name" value="WH-like_DNA-bd_sf"/>
</dbReference>
<feature type="domain" description="HTH marR-type" evidence="4">
    <location>
        <begin position="25"/>
        <end position="123"/>
    </location>
</feature>
<evidence type="ECO:0000259" key="4">
    <source>
        <dbReference type="SMART" id="SM00347"/>
    </source>
</evidence>
<dbReference type="Gene3D" id="1.10.10.10">
    <property type="entry name" value="Winged helix-like DNA-binding domain superfamily/Winged helix DNA-binding domain"/>
    <property type="match status" value="1"/>
</dbReference>
<keyword evidence="2" id="KW-0238">DNA-binding</keyword>
<dbReference type="EMBL" id="DXBS01000054">
    <property type="protein sequence ID" value="HIZ24369.1"/>
    <property type="molecule type" value="Genomic_DNA"/>
</dbReference>
<reference evidence="5" key="2">
    <citation type="submission" date="2021-04" db="EMBL/GenBank/DDBJ databases">
        <authorList>
            <person name="Gilroy R."/>
        </authorList>
    </citation>
    <scope>NUCLEOTIDE SEQUENCE</scope>
    <source>
        <strain evidence="5">CHK33-5263</strain>
    </source>
</reference>
<dbReference type="InterPro" id="IPR000835">
    <property type="entry name" value="HTH_MarR-typ"/>
</dbReference>
<dbReference type="PANTHER" id="PTHR42756:SF1">
    <property type="entry name" value="TRANSCRIPTIONAL REPRESSOR OF EMRAB OPERON"/>
    <property type="match status" value="1"/>
</dbReference>
<dbReference type="InterPro" id="IPR036390">
    <property type="entry name" value="WH_DNA-bd_sf"/>
</dbReference>
<evidence type="ECO:0000256" key="1">
    <source>
        <dbReference type="ARBA" id="ARBA00023015"/>
    </source>
</evidence>
<sequence length="155" mass="17656">MDDVFELFTMTILKMSKLVQKIKSLEIHKFDLKAVHVMCLYHLRMHPDGMTASELCRQTLDDKAAISRAIAQLRERGYVLGDAGRHNAVVTLTEKGERLAQYVTERAAQAVAAGSADLTDEQRTLFYKTLLEICGNLEHYYRDLLRNQADPQEDV</sequence>
<evidence type="ECO:0000313" key="5">
    <source>
        <dbReference type="EMBL" id="HIZ24369.1"/>
    </source>
</evidence>
<protein>
    <submittedName>
        <fullName evidence="5">MarR family transcriptional regulator</fullName>
    </submittedName>
</protein>
<reference evidence="5" key="1">
    <citation type="journal article" date="2021" name="PeerJ">
        <title>Extensive microbial diversity within the chicken gut microbiome revealed by metagenomics and culture.</title>
        <authorList>
            <person name="Gilroy R."/>
            <person name="Ravi A."/>
            <person name="Getino M."/>
            <person name="Pursley I."/>
            <person name="Horton D.L."/>
            <person name="Alikhan N.F."/>
            <person name="Baker D."/>
            <person name="Gharbi K."/>
            <person name="Hall N."/>
            <person name="Watson M."/>
            <person name="Adriaenssens E.M."/>
            <person name="Foster-Nyarko E."/>
            <person name="Jarju S."/>
            <person name="Secka A."/>
            <person name="Antonio M."/>
            <person name="Oren A."/>
            <person name="Chaudhuri R.R."/>
            <person name="La Ragione R."/>
            <person name="Hildebrand F."/>
            <person name="Pallen M.J."/>
        </authorList>
    </citation>
    <scope>NUCLEOTIDE SEQUENCE</scope>
    <source>
        <strain evidence="5">CHK33-5263</strain>
    </source>
</reference>
<proteinExistence type="predicted"/>
<dbReference type="SUPFAM" id="SSF46785">
    <property type="entry name" value="Winged helix' DNA-binding domain"/>
    <property type="match status" value="1"/>
</dbReference>
<dbReference type="PANTHER" id="PTHR42756">
    <property type="entry name" value="TRANSCRIPTIONAL REGULATOR, MARR"/>
    <property type="match status" value="1"/>
</dbReference>
<organism evidence="5 6">
    <name type="scientific">Candidatus Gallimonas intestinigallinarum</name>
    <dbReference type="NCBI Taxonomy" id="2838604"/>
    <lineage>
        <taxon>Bacteria</taxon>
        <taxon>Bacillati</taxon>
        <taxon>Bacillota</taxon>
        <taxon>Clostridia</taxon>
        <taxon>Candidatus Gallimonas</taxon>
    </lineage>
</organism>
<dbReference type="Pfam" id="PF12802">
    <property type="entry name" value="MarR_2"/>
    <property type="match status" value="1"/>
</dbReference>